<dbReference type="PANTHER" id="PTHR10434:SF11">
    <property type="entry name" value="1-ACYL-SN-GLYCEROL-3-PHOSPHATE ACYLTRANSFERASE"/>
    <property type="match status" value="1"/>
</dbReference>
<keyword evidence="4" id="KW-1133">Transmembrane helix</keyword>
<protein>
    <submittedName>
        <fullName evidence="6">1-acyl-sn-glycerol-3-phosphate acyltransferase</fullName>
    </submittedName>
</protein>
<accession>A0ABP8GW20</accession>
<proteinExistence type="predicted"/>
<keyword evidence="4" id="KW-0472">Membrane</keyword>
<keyword evidence="2" id="KW-0808">Transferase</keyword>
<organism evidence="6 7">
    <name type="scientific">Flaviaesturariibacter amylovorans</name>
    <dbReference type="NCBI Taxonomy" id="1084520"/>
    <lineage>
        <taxon>Bacteria</taxon>
        <taxon>Pseudomonadati</taxon>
        <taxon>Bacteroidota</taxon>
        <taxon>Chitinophagia</taxon>
        <taxon>Chitinophagales</taxon>
        <taxon>Chitinophagaceae</taxon>
        <taxon>Flaviaestuariibacter</taxon>
    </lineage>
</organism>
<comment type="pathway">
    <text evidence="1">Lipid metabolism.</text>
</comment>
<keyword evidence="3 6" id="KW-0012">Acyltransferase</keyword>
<dbReference type="SUPFAM" id="SSF69593">
    <property type="entry name" value="Glycerol-3-phosphate (1)-acyltransferase"/>
    <property type="match status" value="1"/>
</dbReference>
<dbReference type="EMBL" id="BAABGY010000007">
    <property type="protein sequence ID" value="GAA4330615.1"/>
    <property type="molecule type" value="Genomic_DNA"/>
</dbReference>
<evidence type="ECO:0000256" key="3">
    <source>
        <dbReference type="ARBA" id="ARBA00023315"/>
    </source>
</evidence>
<keyword evidence="4" id="KW-0812">Transmembrane</keyword>
<feature type="domain" description="Phospholipid/glycerol acyltransferase" evidence="5">
    <location>
        <begin position="79"/>
        <end position="194"/>
    </location>
</feature>
<dbReference type="Pfam" id="PF01553">
    <property type="entry name" value="Acyltransferase"/>
    <property type="match status" value="1"/>
</dbReference>
<gene>
    <name evidence="6" type="ORF">GCM10023184_21870</name>
</gene>
<comment type="caution">
    <text evidence="6">The sequence shown here is derived from an EMBL/GenBank/DDBJ whole genome shotgun (WGS) entry which is preliminary data.</text>
</comment>
<sequence length="246" mass="28087">MRTLKYILARFFAFWAALVFVSTMLLVLIPIVLIGFAAEPRRSRLFQSLIQGWMTVFFVLTGVRRSFRGREHFRKGENYVVVCNHRSYLDPPLSSPGIPTANKTIAKAEMAKIPLFGIVYRRGSVLVNRKSEESRKASYGKMKDVLVRHGFHMCIYPEGTRNRGSETLMKFHDGAFKLAVETGRSVIPALLFHSEKVMPPNEGFYFWPHRVAMHFLPPVSPAGKTVAELREEVHALMTHYLETTKA</sequence>
<name>A0ABP8GW20_9BACT</name>
<dbReference type="InterPro" id="IPR002123">
    <property type="entry name" value="Plipid/glycerol_acylTrfase"/>
</dbReference>
<evidence type="ECO:0000256" key="2">
    <source>
        <dbReference type="ARBA" id="ARBA00022679"/>
    </source>
</evidence>
<keyword evidence="7" id="KW-1185">Reference proteome</keyword>
<dbReference type="SMART" id="SM00563">
    <property type="entry name" value="PlsC"/>
    <property type="match status" value="1"/>
</dbReference>
<dbReference type="GO" id="GO:0016746">
    <property type="term" value="F:acyltransferase activity"/>
    <property type="evidence" value="ECO:0007669"/>
    <property type="project" value="UniProtKB-KW"/>
</dbReference>
<feature type="transmembrane region" description="Helical" evidence="4">
    <location>
        <begin position="44"/>
        <end position="63"/>
    </location>
</feature>
<evidence type="ECO:0000259" key="5">
    <source>
        <dbReference type="SMART" id="SM00563"/>
    </source>
</evidence>
<dbReference type="RefSeq" id="WP_345255745.1">
    <property type="nucleotide sequence ID" value="NZ_BAABGY010000007.1"/>
</dbReference>
<evidence type="ECO:0000313" key="7">
    <source>
        <dbReference type="Proteomes" id="UP001501725"/>
    </source>
</evidence>
<reference evidence="7" key="1">
    <citation type="journal article" date="2019" name="Int. J. Syst. Evol. Microbiol.">
        <title>The Global Catalogue of Microorganisms (GCM) 10K type strain sequencing project: providing services to taxonomists for standard genome sequencing and annotation.</title>
        <authorList>
            <consortium name="The Broad Institute Genomics Platform"/>
            <consortium name="The Broad Institute Genome Sequencing Center for Infectious Disease"/>
            <person name="Wu L."/>
            <person name="Ma J."/>
        </authorList>
    </citation>
    <scope>NUCLEOTIDE SEQUENCE [LARGE SCALE GENOMIC DNA]</scope>
    <source>
        <strain evidence="7">JCM 17919</strain>
    </source>
</reference>
<evidence type="ECO:0000256" key="1">
    <source>
        <dbReference type="ARBA" id="ARBA00005189"/>
    </source>
</evidence>
<evidence type="ECO:0000313" key="6">
    <source>
        <dbReference type="EMBL" id="GAA4330615.1"/>
    </source>
</evidence>
<feature type="transmembrane region" description="Helical" evidence="4">
    <location>
        <begin position="12"/>
        <end position="38"/>
    </location>
</feature>
<dbReference type="PANTHER" id="PTHR10434">
    <property type="entry name" value="1-ACYL-SN-GLYCEROL-3-PHOSPHATE ACYLTRANSFERASE"/>
    <property type="match status" value="1"/>
</dbReference>
<dbReference type="CDD" id="cd07989">
    <property type="entry name" value="LPLAT_AGPAT-like"/>
    <property type="match status" value="1"/>
</dbReference>
<evidence type="ECO:0000256" key="4">
    <source>
        <dbReference type="SAM" id="Phobius"/>
    </source>
</evidence>
<dbReference type="Proteomes" id="UP001501725">
    <property type="component" value="Unassembled WGS sequence"/>
</dbReference>